<dbReference type="CDD" id="cd00085">
    <property type="entry name" value="HNHc"/>
    <property type="match status" value="1"/>
</dbReference>
<dbReference type="InterPro" id="IPR002711">
    <property type="entry name" value="HNH"/>
</dbReference>
<feature type="domain" description="HNH nuclease" evidence="1">
    <location>
        <begin position="241"/>
        <end position="305"/>
    </location>
</feature>
<accession>A0A1K0GKT0</accession>
<keyword evidence="3" id="KW-1185">Reference proteome</keyword>
<dbReference type="RefSeq" id="WP_071809812.1">
    <property type="nucleotide sequence ID" value="NZ_MEIA01000545.1"/>
</dbReference>
<dbReference type="AlphaFoldDB" id="A0A1K0GKT0"/>
<dbReference type="GO" id="GO:0004519">
    <property type="term" value="F:endonuclease activity"/>
    <property type="evidence" value="ECO:0007669"/>
    <property type="project" value="InterPro"/>
</dbReference>
<comment type="caution">
    <text evidence="2">The sequence shown here is derived from an EMBL/GenBank/DDBJ whole genome shotgun (WGS) entry which is preliminary data.</text>
</comment>
<dbReference type="Proteomes" id="UP000182486">
    <property type="component" value="Unassembled WGS sequence"/>
</dbReference>
<dbReference type="InterPro" id="IPR058807">
    <property type="entry name" value="ScoMcrA_N"/>
</dbReference>
<gene>
    <name evidence="2" type="ORF">BG844_35585</name>
</gene>
<dbReference type="GO" id="GO:0008270">
    <property type="term" value="F:zinc ion binding"/>
    <property type="evidence" value="ECO:0007669"/>
    <property type="project" value="InterPro"/>
</dbReference>
<sequence length="327" mass="36200">MTLADITAPAVHAAIAEFDRLGREEFLRATGFSRSRLYYLQHGGQLYDSKAIVGHAHRLSTGVALAPADFSGGEKTVVPRLEALGFTVRYIPRQDWTRDEIILASALIEPNGWRPLDRTHPEVIELSKLLQGHTIYPPDQRGPDFRTPSSIHRKMADIATSHPAYAGRATNGNRIDGEVLRDFLDSPADMHALAKAIRAALWAEEPGEALPDADVGDATADEGGVLLRQHLRRERDPKIRRAKLAQVKKAGLAIACEVCGFDFGKTYGPHGADYIECHHRTPLHVTGPTKTSLQDLALLCSNCHRMIHRSKSWLAVDELRAIVLRQR</sequence>
<evidence type="ECO:0000313" key="2">
    <source>
        <dbReference type="EMBL" id="OJF09795.1"/>
    </source>
</evidence>
<dbReference type="GO" id="GO:0003676">
    <property type="term" value="F:nucleic acid binding"/>
    <property type="evidence" value="ECO:0007669"/>
    <property type="project" value="InterPro"/>
</dbReference>
<evidence type="ECO:0000259" key="1">
    <source>
        <dbReference type="SMART" id="SM00507"/>
    </source>
</evidence>
<protein>
    <recommendedName>
        <fullName evidence="1">HNH nuclease domain-containing protein</fullName>
    </recommendedName>
</protein>
<organism evidence="2 3">
    <name type="scientific">Couchioplanes caeruleus subsp. caeruleus</name>
    <dbReference type="NCBI Taxonomy" id="56427"/>
    <lineage>
        <taxon>Bacteria</taxon>
        <taxon>Bacillati</taxon>
        <taxon>Actinomycetota</taxon>
        <taxon>Actinomycetes</taxon>
        <taxon>Micromonosporales</taxon>
        <taxon>Micromonosporaceae</taxon>
        <taxon>Couchioplanes</taxon>
    </lineage>
</organism>
<dbReference type="Pfam" id="PF26345">
    <property type="entry name" value="ScoMcrA_N"/>
    <property type="match status" value="1"/>
</dbReference>
<evidence type="ECO:0000313" key="3">
    <source>
        <dbReference type="Proteomes" id="UP000182486"/>
    </source>
</evidence>
<dbReference type="EMBL" id="MEIA01000545">
    <property type="protein sequence ID" value="OJF09795.1"/>
    <property type="molecule type" value="Genomic_DNA"/>
</dbReference>
<dbReference type="InterPro" id="IPR003615">
    <property type="entry name" value="HNH_nuc"/>
</dbReference>
<reference evidence="2 3" key="1">
    <citation type="submission" date="2016-09" db="EMBL/GenBank/DDBJ databases">
        <title>Couchioplanes caeruleus draft genome sequence.</title>
        <authorList>
            <person name="Sheehan J."/>
            <person name="Caffrey P."/>
        </authorList>
    </citation>
    <scope>NUCLEOTIDE SEQUENCE [LARGE SCALE GENOMIC DNA]</scope>
    <source>
        <strain evidence="2 3">DSM 43634</strain>
    </source>
</reference>
<dbReference type="SMART" id="SM00507">
    <property type="entry name" value="HNHc"/>
    <property type="match status" value="1"/>
</dbReference>
<name>A0A1K0GKT0_9ACTN</name>
<dbReference type="Pfam" id="PF01844">
    <property type="entry name" value="HNH"/>
    <property type="match status" value="1"/>
</dbReference>
<proteinExistence type="predicted"/>